<proteinExistence type="predicted"/>
<protein>
    <submittedName>
        <fullName evidence="1">Uncharacterized protein</fullName>
    </submittedName>
</protein>
<dbReference type="AlphaFoldDB" id="A0A815Y034"/>
<feature type="non-terminal residue" evidence="1">
    <location>
        <position position="55"/>
    </location>
</feature>
<sequence length="55" mass="6340">MVAIQEHRWQTSEQVNTCYTILNDQTWRFEYSSATSDGQGGIGLLINPRMLAFFN</sequence>
<reference evidence="1" key="1">
    <citation type="submission" date="2021-02" db="EMBL/GenBank/DDBJ databases">
        <authorList>
            <person name="Nowell W R."/>
        </authorList>
    </citation>
    <scope>NUCLEOTIDE SEQUENCE</scope>
</reference>
<evidence type="ECO:0000313" key="2">
    <source>
        <dbReference type="Proteomes" id="UP000663845"/>
    </source>
</evidence>
<dbReference type="Proteomes" id="UP000663845">
    <property type="component" value="Unassembled WGS sequence"/>
</dbReference>
<evidence type="ECO:0000313" key="1">
    <source>
        <dbReference type="EMBL" id="CAF1564012.1"/>
    </source>
</evidence>
<comment type="caution">
    <text evidence="1">The sequence shown here is derived from an EMBL/GenBank/DDBJ whole genome shotgun (WGS) entry which is preliminary data.</text>
</comment>
<dbReference type="EMBL" id="CAJNOG010007167">
    <property type="protein sequence ID" value="CAF1564012.1"/>
    <property type="molecule type" value="Genomic_DNA"/>
</dbReference>
<name>A0A815Y034_9BILA</name>
<accession>A0A815Y034</accession>
<organism evidence="1 2">
    <name type="scientific">Adineta steineri</name>
    <dbReference type="NCBI Taxonomy" id="433720"/>
    <lineage>
        <taxon>Eukaryota</taxon>
        <taxon>Metazoa</taxon>
        <taxon>Spiralia</taxon>
        <taxon>Gnathifera</taxon>
        <taxon>Rotifera</taxon>
        <taxon>Eurotatoria</taxon>
        <taxon>Bdelloidea</taxon>
        <taxon>Adinetida</taxon>
        <taxon>Adinetidae</taxon>
        <taxon>Adineta</taxon>
    </lineage>
</organism>
<gene>
    <name evidence="1" type="ORF">JYZ213_LOCUS47042</name>
</gene>